<dbReference type="PANTHER" id="PTHR11697:SF230">
    <property type="entry name" value="ZINC FINGER, MYM DOMAIN CONTAINING 1"/>
    <property type="match status" value="1"/>
</dbReference>
<dbReference type="InterPro" id="IPR055298">
    <property type="entry name" value="AtLOH3-like"/>
</dbReference>
<evidence type="ECO:0000313" key="3">
    <source>
        <dbReference type="EMBL" id="GAV75502.1"/>
    </source>
</evidence>
<evidence type="ECO:0000256" key="1">
    <source>
        <dbReference type="SAM" id="Phobius"/>
    </source>
</evidence>
<dbReference type="Pfam" id="PF05699">
    <property type="entry name" value="Dimer_Tnp_hAT"/>
    <property type="match status" value="1"/>
</dbReference>
<evidence type="ECO:0000259" key="2">
    <source>
        <dbReference type="Pfam" id="PF05699"/>
    </source>
</evidence>
<organism evidence="3 4">
    <name type="scientific">Cephalotus follicularis</name>
    <name type="common">Albany pitcher plant</name>
    <dbReference type="NCBI Taxonomy" id="3775"/>
    <lineage>
        <taxon>Eukaryota</taxon>
        <taxon>Viridiplantae</taxon>
        <taxon>Streptophyta</taxon>
        <taxon>Embryophyta</taxon>
        <taxon>Tracheophyta</taxon>
        <taxon>Spermatophyta</taxon>
        <taxon>Magnoliopsida</taxon>
        <taxon>eudicotyledons</taxon>
        <taxon>Gunneridae</taxon>
        <taxon>Pentapetalae</taxon>
        <taxon>rosids</taxon>
        <taxon>fabids</taxon>
        <taxon>Oxalidales</taxon>
        <taxon>Cephalotaceae</taxon>
        <taxon>Cephalotus</taxon>
    </lineage>
</organism>
<keyword evidence="1" id="KW-1133">Transmembrane helix</keyword>
<sequence>MYNLNFKVIVVVMKSKTIDSFFKKKNVEQIESGTKSLETTSTTILDSENNAVFASSNNPPVSSSSKIPRLELEAEDIDLSLLERDSGLRKQIYEYPVNQRVVLDNISAEGSNFTQRAQAHAAHDNLTSFEFVFILHLMKEILEITDSFCQALQRHFQDILNVTDLVSSTKKLIHEFRETGWDTLFMKVRSFCELHEVNIYDMNVIYSVGRGRKKNDDVTMDHHYRIDIFVAAIDSQLQELNSRFDENMVELLILSSTLDPKDSFKSFSVDKICSLVSKFYPEDFTEQEQIRLPYELQHYAVDIFQHPNFGSIFTLSELCQRLAENGKAVIYSLVDRLIHLVLTLPVSTTTTERAFSAMNIIKNKLCSKMEDDYLRSSLVLYIEREIAEKITIYAIIDNFCTIKEQRVRFKYISFFIVHLFLLKVHILLQNLFYIYILLRPAPLVQNS</sequence>
<dbReference type="PANTHER" id="PTHR11697">
    <property type="entry name" value="GENERAL TRANSCRIPTION FACTOR 2-RELATED ZINC FINGER PROTEIN"/>
    <property type="match status" value="1"/>
</dbReference>
<feature type="domain" description="HAT C-terminal dimerisation" evidence="2">
    <location>
        <begin position="331"/>
        <end position="385"/>
    </location>
</feature>
<dbReference type="InterPro" id="IPR008906">
    <property type="entry name" value="HATC_C_dom"/>
</dbReference>
<keyword evidence="1" id="KW-0812">Transmembrane</keyword>
<dbReference type="GO" id="GO:0046983">
    <property type="term" value="F:protein dimerization activity"/>
    <property type="evidence" value="ECO:0007669"/>
    <property type="project" value="InterPro"/>
</dbReference>
<keyword evidence="4" id="KW-1185">Reference proteome</keyword>
<dbReference type="OrthoDB" id="118159at2759"/>
<dbReference type="SUPFAM" id="SSF53098">
    <property type="entry name" value="Ribonuclease H-like"/>
    <property type="match status" value="1"/>
</dbReference>
<gene>
    <name evidence="3" type="ORF">CFOL_v3_18981</name>
</gene>
<name>A0A1Q3C5Z0_CEPFO</name>
<protein>
    <submittedName>
        <fullName evidence="3">Dimer_Tnp_hAT domain-containing protein</fullName>
    </submittedName>
</protein>
<evidence type="ECO:0000313" key="4">
    <source>
        <dbReference type="Proteomes" id="UP000187406"/>
    </source>
</evidence>
<dbReference type="InParanoid" id="A0A1Q3C5Z0"/>
<keyword evidence="1" id="KW-0472">Membrane</keyword>
<reference evidence="4" key="1">
    <citation type="submission" date="2016-04" db="EMBL/GenBank/DDBJ databases">
        <title>Cephalotus genome sequencing.</title>
        <authorList>
            <person name="Fukushima K."/>
            <person name="Hasebe M."/>
            <person name="Fang X."/>
        </authorList>
    </citation>
    <scope>NUCLEOTIDE SEQUENCE [LARGE SCALE GENOMIC DNA]</scope>
    <source>
        <strain evidence="4">cv. St1</strain>
    </source>
</reference>
<comment type="caution">
    <text evidence="3">The sequence shown here is derived from an EMBL/GenBank/DDBJ whole genome shotgun (WGS) entry which is preliminary data.</text>
</comment>
<dbReference type="EMBL" id="BDDD01001373">
    <property type="protein sequence ID" value="GAV75502.1"/>
    <property type="molecule type" value="Genomic_DNA"/>
</dbReference>
<dbReference type="STRING" id="3775.A0A1Q3C5Z0"/>
<dbReference type="InterPro" id="IPR012337">
    <property type="entry name" value="RNaseH-like_sf"/>
</dbReference>
<proteinExistence type="predicted"/>
<dbReference type="Proteomes" id="UP000187406">
    <property type="component" value="Unassembled WGS sequence"/>
</dbReference>
<dbReference type="AlphaFoldDB" id="A0A1Q3C5Z0"/>
<accession>A0A1Q3C5Z0</accession>
<feature type="transmembrane region" description="Helical" evidence="1">
    <location>
        <begin position="411"/>
        <end position="438"/>
    </location>
</feature>